<comment type="caution">
    <text evidence="1">The sequence shown here is derived from an EMBL/GenBank/DDBJ whole genome shotgun (WGS) entry which is preliminary data.</text>
</comment>
<gene>
    <name evidence="1" type="ORF">CLV91_2102</name>
</gene>
<dbReference type="Proteomes" id="UP000269412">
    <property type="component" value="Unassembled WGS sequence"/>
</dbReference>
<dbReference type="Gene3D" id="2.170.120.40">
    <property type="entry name" value="YbbR-like domain"/>
    <property type="match status" value="1"/>
</dbReference>
<evidence type="ECO:0000313" key="2">
    <source>
        <dbReference type="Proteomes" id="UP000269412"/>
    </source>
</evidence>
<evidence type="ECO:0000313" key="1">
    <source>
        <dbReference type="EMBL" id="RKR13383.1"/>
    </source>
</evidence>
<dbReference type="Gene3D" id="2.170.120.30">
    <property type="match status" value="1"/>
</dbReference>
<dbReference type="InterPro" id="IPR053154">
    <property type="entry name" value="c-di-AMP_regulator"/>
</dbReference>
<accession>A0A495EA48</accession>
<keyword evidence="2" id="KW-1185">Reference proteome</keyword>
<dbReference type="PANTHER" id="PTHR37804">
    <property type="entry name" value="CDAA REGULATORY PROTEIN CDAR"/>
    <property type="match status" value="1"/>
</dbReference>
<dbReference type="InterPro" id="IPR012505">
    <property type="entry name" value="YbbR"/>
</dbReference>
<dbReference type="EMBL" id="RBIQ01000008">
    <property type="protein sequence ID" value="RKR13383.1"/>
    <property type="molecule type" value="Genomic_DNA"/>
</dbReference>
<protein>
    <submittedName>
        <fullName evidence="1">YbbR-like protein</fullName>
    </submittedName>
</protein>
<dbReference type="Pfam" id="PF07949">
    <property type="entry name" value="YbbR"/>
    <property type="match status" value="1"/>
</dbReference>
<name>A0A495EA48_9FLAO</name>
<dbReference type="PANTHER" id="PTHR37804:SF1">
    <property type="entry name" value="CDAA REGULATORY PROTEIN CDAR"/>
    <property type="match status" value="1"/>
</dbReference>
<reference evidence="1 2" key="1">
    <citation type="submission" date="2018-10" db="EMBL/GenBank/DDBJ databases">
        <title>Genomic Encyclopedia of Archaeal and Bacterial Type Strains, Phase II (KMG-II): from individual species to whole genera.</title>
        <authorList>
            <person name="Goeker M."/>
        </authorList>
    </citation>
    <scope>NUCLEOTIDE SEQUENCE [LARGE SCALE GENOMIC DNA]</scope>
    <source>
        <strain evidence="1 2">DSM 25230</strain>
    </source>
</reference>
<sequence length="318" mass="35974">MIKKIGKHLKKRKVKIFSIFLLVSSLAWFINKLSETYTSSTTFKLNYINIPEGYLLKSVSKEKLDVKLQAIGFQFLSFGLSAKEIVVDLSKEEVKNSNFSLSVKQIQKQVERALPNSMVLKDLDKERIDFKLVKIITKPVSINANIKLTLQKNCMLDGAIVLEPSTIEVTGPENKIDTLESLKTVLLELSNIGEDFSKTIKIITPKSFKNTTYSVENVIVKGNVSRFSEKIINNIPIRVINLPKDTIVKIFPDRVKILCKAKLEVLKKIAKEDFVVTANYNNMLQGKEKVSLKVTSTPNEVYSATLLEKKVTYIISKQ</sequence>
<dbReference type="RefSeq" id="WP_121067432.1">
    <property type="nucleotide sequence ID" value="NZ_RBIQ01000008.1"/>
</dbReference>
<dbReference type="OrthoDB" id="1150187at2"/>
<organism evidence="1 2">
    <name type="scientific">Maribacter vaceletii</name>
    <dbReference type="NCBI Taxonomy" id="1206816"/>
    <lineage>
        <taxon>Bacteria</taxon>
        <taxon>Pseudomonadati</taxon>
        <taxon>Bacteroidota</taxon>
        <taxon>Flavobacteriia</taxon>
        <taxon>Flavobacteriales</taxon>
        <taxon>Flavobacteriaceae</taxon>
        <taxon>Maribacter</taxon>
    </lineage>
</organism>
<proteinExistence type="predicted"/>
<dbReference type="AlphaFoldDB" id="A0A495EA48"/>